<dbReference type="InterPro" id="IPR049945">
    <property type="entry name" value="AAA_22"/>
</dbReference>
<dbReference type="PANTHER" id="PTHR35894">
    <property type="entry name" value="GENERAL SECRETION PATHWAY PROTEIN A-RELATED"/>
    <property type="match status" value="1"/>
</dbReference>
<accession>A0ABT3PK42</accession>
<dbReference type="SMART" id="SM00382">
    <property type="entry name" value="AAA"/>
    <property type="match status" value="1"/>
</dbReference>
<dbReference type="SUPFAM" id="SSF52540">
    <property type="entry name" value="P-loop containing nucleoside triphosphate hydrolases"/>
    <property type="match status" value="1"/>
</dbReference>
<dbReference type="InterPro" id="IPR027417">
    <property type="entry name" value="P-loop_NTPase"/>
</dbReference>
<dbReference type="InterPro" id="IPR052026">
    <property type="entry name" value="ExeA_AAA_ATPase_DNA-bind"/>
</dbReference>
<evidence type="ECO:0000313" key="3">
    <source>
        <dbReference type="Proteomes" id="UP001207918"/>
    </source>
</evidence>
<gene>
    <name evidence="2" type="ORF">J6I44_05380</name>
</gene>
<dbReference type="InterPro" id="IPR003593">
    <property type="entry name" value="AAA+_ATPase"/>
</dbReference>
<feature type="domain" description="AAA+ ATPase" evidence="1">
    <location>
        <begin position="28"/>
        <end position="164"/>
    </location>
</feature>
<reference evidence="2 3" key="1">
    <citation type="submission" date="2021-03" db="EMBL/GenBank/DDBJ databases">
        <title>Aliifodinibius sp. nov., a new bacterium isolated from saline soil.</title>
        <authorList>
            <person name="Galisteo C."/>
            <person name="De La Haba R."/>
            <person name="Sanchez-Porro C."/>
            <person name="Ventosa A."/>
        </authorList>
    </citation>
    <scope>NUCLEOTIDE SEQUENCE [LARGE SCALE GENOMIC DNA]</scope>
    <source>
        <strain evidence="2 3">1BSP15-2V2</strain>
    </source>
</reference>
<dbReference type="EMBL" id="JAGGJA010000003">
    <property type="protein sequence ID" value="MCW9706272.1"/>
    <property type="molecule type" value="Genomic_DNA"/>
</dbReference>
<protein>
    <submittedName>
        <fullName evidence="2">AAA family ATPase</fullName>
    </submittedName>
</protein>
<sequence>MKNQFVITKNVRRLYKLADTLLTTDNGTPGLGLFYGSPGLGKSEAAIHMHVQKDYVYLRAKTAWSIRWFLNDLLHELNEKQEGRIKNAYNRAVEVLSINPKLVIIDEVDHMLHDSKILETMRDIHDESGNCFLLIGMHNAERKLKGFPHLYSRFADVIRARPIDQDEILEISEKLAEVPMHEETAERLYEITNGEFRKIMTWLHYLEEKAKTNSMESISPELIDKTPQ</sequence>
<evidence type="ECO:0000259" key="1">
    <source>
        <dbReference type="SMART" id="SM00382"/>
    </source>
</evidence>
<proteinExistence type="predicted"/>
<name>A0ABT3PK42_9BACT</name>
<organism evidence="2 3">
    <name type="scientific">Fodinibius salsisoli</name>
    <dbReference type="NCBI Taxonomy" id="2820877"/>
    <lineage>
        <taxon>Bacteria</taxon>
        <taxon>Pseudomonadati</taxon>
        <taxon>Balneolota</taxon>
        <taxon>Balneolia</taxon>
        <taxon>Balneolales</taxon>
        <taxon>Balneolaceae</taxon>
        <taxon>Fodinibius</taxon>
    </lineage>
</organism>
<dbReference type="Proteomes" id="UP001207918">
    <property type="component" value="Unassembled WGS sequence"/>
</dbReference>
<dbReference type="Gene3D" id="3.40.50.300">
    <property type="entry name" value="P-loop containing nucleotide triphosphate hydrolases"/>
    <property type="match status" value="1"/>
</dbReference>
<dbReference type="RefSeq" id="WP_265764976.1">
    <property type="nucleotide sequence ID" value="NZ_JAGGJA010000003.1"/>
</dbReference>
<dbReference type="Pfam" id="PF13401">
    <property type="entry name" value="AAA_22"/>
    <property type="match status" value="1"/>
</dbReference>
<comment type="caution">
    <text evidence="2">The sequence shown here is derived from an EMBL/GenBank/DDBJ whole genome shotgun (WGS) entry which is preliminary data.</text>
</comment>
<evidence type="ECO:0000313" key="2">
    <source>
        <dbReference type="EMBL" id="MCW9706272.1"/>
    </source>
</evidence>
<keyword evidence="3" id="KW-1185">Reference proteome</keyword>
<dbReference type="PANTHER" id="PTHR35894:SF5">
    <property type="entry name" value="MU-LIKE PROPHAGE FLUMU DNA TRANSPOSITION PROTEIN B"/>
    <property type="match status" value="1"/>
</dbReference>